<dbReference type="SUPFAM" id="SSF52799">
    <property type="entry name" value="(Phosphotyrosine protein) phosphatases II"/>
    <property type="match status" value="1"/>
</dbReference>
<comment type="similarity">
    <text evidence="1">Belongs to the protein-tyrosine phosphatase family. Non-receptor class subfamily.</text>
</comment>
<feature type="region of interest" description="Disordered" evidence="2">
    <location>
        <begin position="509"/>
        <end position="592"/>
    </location>
</feature>
<evidence type="ECO:0000259" key="3">
    <source>
        <dbReference type="PROSITE" id="PS50055"/>
    </source>
</evidence>
<dbReference type="PROSITE" id="PS50056">
    <property type="entry name" value="TYR_PHOSPHATASE_2"/>
    <property type="match status" value="1"/>
</dbReference>
<dbReference type="PANTHER" id="PTHR19134:SF449">
    <property type="entry name" value="TYROSINE-PROTEIN PHOSPHATASE 1"/>
    <property type="match status" value="1"/>
</dbReference>
<evidence type="ECO:0000256" key="2">
    <source>
        <dbReference type="SAM" id="MobiDB-lite"/>
    </source>
</evidence>
<dbReference type="AlphaFoldDB" id="A0A6P8AU29"/>
<feature type="compositionally biased region" description="Polar residues" evidence="2">
    <location>
        <begin position="178"/>
        <end position="209"/>
    </location>
</feature>
<dbReference type="Gene3D" id="3.90.190.10">
    <property type="entry name" value="Protein tyrosine phosphatase superfamily"/>
    <property type="match status" value="1"/>
</dbReference>
<proteinExistence type="inferred from homology"/>
<reference evidence="6" key="3">
    <citation type="submission" date="2025-08" db="UniProtKB">
        <authorList>
            <consortium name="RefSeq"/>
        </authorList>
    </citation>
    <scope>IDENTIFICATION</scope>
    <source>
        <strain evidence="6">NI907</strain>
    </source>
</reference>
<sequence>PCQNPNVKLHCASSGSPGTVTAPPRLPLVAPFSDATVGTYITTNQVAGNSLAVRLYLRRTDDDCAMPHRRTNSVILLQNNILHRAPRGRLRLGSALSLTRSLNRGAGRFLYPKLPQILQILPLTIVAKVVPTSTPRLLTAALPASIRPCISLGASSGALFEMERFSKFRRSKKDASGPTPTATSTGDDRSTGSASRTPSPHSQNQTLAPQQPAPEQRRKPSPFRGLANLRTSAKRARSSPPASLPQSPSAVSVQHHNFHLSSQTAPRSPLSAMHPASESPANRSLSQSRPSIGTDDGCRQRRSGYFDTTTAAATSTPKIPFFLTLSQQEIEQKFQDLTWLERNRLQLSIQNPAPSYQWARVPASTTVKKLDRYINVQPWHNNRVRLQVPLGKVDYINASPIALSTRVGDEHASRYIAMQGPKKNSTEHVWRMVVEQLRSPAVIVMLTETHEGPAEKCYPYFPRSPEDPPLEIGLSDEFDDGFRATVRCEAIEPTSAGDAIELRKLVIRVHRRTPRPSTPQPQENGKSSEGSPAGGSEEDEDVIMTSPTKATPASGLTMESMFPDTNHERDTTTTPGGDSNSESTHGTGASESEVDERVVYHFLYTKWPDFGVPALEDLDSFFELMRLSREKNADVDNARIVHCSAGVGRSGTFIALEHLMRELDSGLLENYDDGRRSRRNGGGPASAMSTAIPDSRNNGHLDLSYDEDDDLIFSVVNQLREQRRTMVQAEAQYLFIYQVMRKLWQDKYGVEEDREPAAKRHEGDPFVGQ</sequence>
<feature type="region of interest" description="Disordered" evidence="2">
    <location>
        <begin position="168"/>
        <end position="302"/>
    </location>
</feature>
<dbReference type="SMART" id="SM00194">
    <property type="entry name" value="PTPc"/>
    <property type="match status" value="1"/>
</dbReference>
<keyword evidence="5" id="KW-1185">Reference proteome</keyword>
<feature type="region of interest" description="Disordered" evidence="2">
    <location>
        <begin position="674"/>
        <end position="698"/>
    </location>
</feature>
<protein>
    <submittedName>
        <fullName evidence="6">Uncharacterized protein</fullName>
    </submittedName>
</protein>
<feature type="compositionally biased region" description="Low complexity" evidence="2">
    <location>
        <begin position="238"/>
        <end position="254"/>
    </location>
</feature>
<dbReference type="PROSITE" id="PS50055">
    <property type="entry name" value="TYR_PHOSPHATASE_PTP"/>
    <property type="match status" value="1"/>
</dbReference>
<accession>A0A6P8AU29</accession>
<dbReference type="PROSITE" id="PS00383">
    <property type="entry name" value="TYR_PHOSPHATASE_1"/>
    <property type="match status" value="1"/>
</dbReference>
<feature type="non-terminal residue" evidence="6">
    <location>
        <position position="1"/>
    </location>
</feature>
<feature type="compositionally biased region" description="Polar residues" evidence="2">
    <location>
        <begin position="572"/>
        <end position="590"/>
    </location>
</feature>
<dbReference type="InterPro" id="IPR000387">
    <property type="entry name" value="Tyr_Pase_dom"/>
</dbReference>
<evidence type="ECO:0000256" key="1">
    <source>
        <dbReference type="ARBA" id="ARBA00009649"/>
    </source>
</evidence>
<feature type="compositionally biased region" description="Polar residues" evidence="2">
    <location>
        <begin position="279"/>
        <end position="291"/>
    </location>
</feature>
<feature type="domain" description="Tyrosine-protein phosphatase" evidence="3">
    <location>
        <begin position="371"/>
        <end position="743"/>
    </location>
</feature>
<dbReference type="RefSeq" id="XP_030978407.1">
    <property type="nucleotide sequence ID" value="XM_031128355.1"/>
</dbReference>
<dbReference type="Pfam" id="PF00102">
    <property type="entry name" value="Y_phosphatase"/>
    <property type="match status" value="3"/>
</dbReference>
<dbReference type="PRINTS" id="PR00700">
    <property type="entry name" value="PRTYPHPHTASE"/>
</dbReference>
<dbReference type="InterPro" id="IPR000242">
    <property type="entry name" value="PTP_cat"/>
</dbReference>
<dbReference type="Proteomes" id="UP000515153">
    <property type="component" value="Chromosome V"/>
</dbReference>
<name>A0A6P8AU29_PYRGI</name>
<dbReference type="GO" id="GO:0004725">
    <property type="term" value="F:protein tyrosine phosphatase activity"/>
    <property type="evidence" value="ECO:0007669"/>
    <property type="project" value="InterPro"/>
</dbReference>
<dbReference type="InterPro" id="IPR003595">
    <property type="entry name" value="Tyr_Pase_cat"/>
</dbReference>
<reference evidence="6" key="2">
    <citation type="submission" date="2019-10" db="EMBL/GenBank/DDBJ databases">
        <authorList>
            <consortium name="NCBI Genome Project"/>
        </authorList>
    </citation>
    <scope>NUCLEOTIDE SEQUENCE</scope>
    <source>
        <strain evidence="6">NI907</strain>
    </source>
</reference>
<dbReference type="InterPro" id="IPR029021">
    <property type="entry name" value="Prot-tyrosine_phosphatase-like"/>
</dbReference>
<gene>
    <name evidence="6" type="ORF">PgNI_08359</name>
</gene>
<reference evidence="5 6" key="1">
    <citation type="journal article" date="2019" name="Mol. Biol. Evol.">
        <title>Blast fungal genomes show frequent chromosomal changes, gene gains and losses, and effector gene turnover.</title>
        <authorList>
            <person name="Gomez Luciano L.B."/>
            <person name="Jason Tsai I."/>
            <person name="Chuma I."/>
            <person name="Tosa Y."/>
            <person name="Chen Y.H."/>
            <person name="Li J.Y."/>
            <person name="Li M.Y."/>
            <person name="Jade Lu M.Y."/>
            <person name="Nakayashiki H."/>
            <person name="Li W.H."/>
        </authorList>
    </citation>
    <scope>NUCLEOTIDE SEQUENCE [LARGE SCALE GENOMIC DNA]</scope>
    <source>
        <strain evidence="5 6">NI907</strain>
    </source>
</reference>
<dbReference type="SMART" id="SM00404">
    <property type="entry name" value="PTPc_motif"/>
    <property type="match status" value="1"/>
</dbReference>
<evidence type="ECO:0000313" key="5">
    <source>
        <dbReference type="Proteomes" id="UP000515153"/>
    </source>
</evidence>
<dbReference type="InterPro" id="IPR050348">
    <property type="entry name" value="Protein-Tyr_Phosphatase"/>
</dbReference>
<dbReference type="GeneID" id="41963264"/>
<evidence type="ECO:0000313" key="6">
    <source>
        <dbReference type="RefSeq" id="XP_030978407.1"/>
    </source>
</evidence>
<feature type="compositionally biased region" description="Low complexity" evidence="2">
    <location>
        <begin position="520"/>
        <end position="535"/>
    </location>
</feature>
<dbReference type="KEGG" id="pgri:PgNI_08359"/>
<organism evidence="5 6">
    <name type="scientific">Pyricularia grisea</name>
    <name type="common">Crabgrass-specific blast fungus</name>
    <name type="synonym">Magnaporthe grisea</name>
    <dbReference type="NCBI Taxonomy" id="148305"/>
    <lineage>
        <taxon>Eukaryota</taxon>
        <taxon>Fungi</taxon>
        <taxon>Dikarya</taxon>
        <taxon>Ascomycota</taxon>
        <taxon>Pezizomycotina</taxon>
        <taxon>Sordariomycetes</taxon>
        <taxon>Sordariomycetidae</taxon>
        <taxon>Magnaporthales</taxon>
        <taxon>Pyriculariaceae</taxon>
        <taxon>Pyricularia</taxon>
    </lineage>
</organism>
<dbReference type="InterPro" id="IPR016130">
    <property type="entry name" value="Tyr_Pase_AS"/>
</dbReference>
<dbReference type="PANTHER" id="PTHR19134">
    <property type="entry name" value="RECEPTOR-TYPE TYROSINE-PROTEIN PHOSPHATASE"/>
    <property type="match status" value="1"/>
</dbReference>
<feature type="domain" description="Tyrosine specific protein phosphatases" evidence="4">
    <location>
        <begin position="619"/>
        <end position="734"/>
    </location>
</feature>
<evidence type="ECO:0000259" key="4">
    <source>
        <dbReference type="PROSITE" id="PS50056"/>
    </source>
</evidence>